<organism evidence="1 2">
    <name type="scientific">Dendrobium catenatum</name>
    <dbReference type="NCBI Taxonomy" id="906689"/>
    <lineage>
        <taxon>Eukaryota</taxon>
        <taxon>Viridiplantae</taxon>
        <taxon>Streptophyta</taxon>
        <taxon>Embryophyta</taxon>
        <taxon>Tracheophyta</taxon>
        <taxon>Spermatophyta</taxon>
        <taxon>Magnoliopsida</taxon>
        <taxon>Liliopsida</taxon>
        <taxon>Asparagales</taxon>
        <taxon>Orchidaceae</taxon>
        <taxon>Epidendroideae</taxon>
        <taxon>Malaxideae</taxon>
        <taxon>Dendrobiinae</taxon>
        <taxon>Dendrobium</taxon>
    </lineage>
</organism>
<dbReference type="AlphaFoldDB" id="A0A2I0WDE0"/>
<dbReference type="EMBL" id="KZ502730">
    <property type="protein sequence ID" value="PKU73675.1"/>
    <property type="molecule type" value="Genomic_DNA"/>
</dbReference>
<evidence type="ECO:0000313" key="1">
    <source>
        <dbReference type="EMBL" id="PKU73675.1"/>
    </source>
</evidence>
<accession>A0A2I0WDE0</accession>
<name>A0A2I0WDE0_9ASPA</name>
<keyword evidence="2" id="KW-1185">Reference proteome</keyword>
<gene>
    <name evidence="1" type="ORF">MA16_Dca024920</name>
</gene>
<reference evidence="1 2" key="2">
    <citation type="journal article" date="2017" name="Nature">
        <title>The Apostasia genome and the evolution of orchids.</title>
        <authorList>
            <person name="Zhang G.Q."/>
            <person name="Liu K.W."/>
            <person name="Li Z."/>
            <person name="Lohaus R."/>
            <person name="Hsiao Y.Y."/>
            <person name="Niu S.C."/>
            <person name="Wang J.Y."/>
            <person name="Lin Y.C."/>
            <person name="Xu Q."/>
            <person name="Chen L.J."/>
            <person name="Yoshida K."/>
            <person name="Fujiwara S."/>
            <person name="Wang Z.W."/>
            <person name="Zhang Y.Q."/>
            <person name="Mitsuda N."/>
            <person name="Wang M."/>
            <person name="Liu G.H."/>
            <person name="Pecoraro L."/>
            <person name="Huang H.X."/>
            <person name="Xiao X.J."/>
            <person name="Lin M."/>
            <person name="Wu X.Y."/>
            <person name="Wu W.L."/>
            <person name="Chen Y.Y."/>
            <person name="Chang S.B."/>
            <person name="Sakamoto S."/>
            <person name="Ohme-Takagi M."/>
            <person name="Yagi M."/>
            <person name="Zeng S.J."/>
            <person name="Shen C.Y."/>
            <person name="Yeh C.M."/>
            <person name="Luo Y.B."/>
            <person name="Tsai W.C."/>
            <person name="Van de Peer Y."/>
            <person name="Liu Z.J."/>
        </authorList>
    </citation>
    <scope>NUCLEOTIDE SEQUENCE [LARGE SCALE GENOMIC DNA]</scope>
    <source>
        <tissue evidence="1">The whole plant</tissue>
    </source>
</reference>
<dbReference type="Proteomes" id="UP000233837">
    <property type="component" value="Unassembled WGS sequence"/>
</dbReference>
<evidence type="ECO:0000313" key="2">
    <source>
        <dbReference type="Proteomes" id="UP000233837"/>
    </source>
</evidence>
<sequence length="79" mass="9115">MQQLGGLDVRGLRKQEEMDRRLQASIATIQLTCRSEEGKWIQLGRLWVVEGKFRWRKKSRKQEAGKMYGTHGVQSLLAG</sequence>
<proteinExistence type="predicted"/>
<protein>
    <submittedName>
        <fullName evidence="1">Uncharacterized protein</fullName>
    </submittedName>
</protein>
<reference evidence="1 2" key="1">
    <citation type="journal article" date="2016" name="Sci. Rep.">
        <title>The Dendrobium catenatum Lindl. genome sequence provides insights into polysaccharide synthase, floral development and adaptive evolution.</title>
        <authorList>
            <person name="Zhang G.Q."/>
            <person name="Xu Q."/>
            <person name="Bian C."/>
            <person name="Tsai W.C."/>
            <person name="Yeh C.M."/>
            <person name="Liu K.W."/>
            <person name="Yoshida K."/>
            <person name="Zhang L.S."/>
            <person name="Chang S.B."/>
            <person name="Chen F."/>
            <person name="Shi Y."/>
            <person name="Su Y.Y."/>
            <person name="Zhang Y.Q."/>
            <person name="Chen L.J."/>
            <person name="Yin Y."/>
            <person name="Lin M."/>
            <person name="Huang H."/>
            <person name="Deng H."/>
            <person name="Wang Z.W."/>
            <person name="Zhu S.L."/>
            <person name="Zhao X."/>
            <person name="Deng C."/>
            <person name="Niu S.C."/>
            <person name="Huang J."/>
            <person name="Wang M."/>
            <person name="Liu G.H."/>
            <person name="Yang H.J."/>
            <person name="Xiao X.J."/>
            <person name="Hsiao Y.Y."/>
            <person name="Wu W.L."/>
            <person name="Chen Y.Y."/>
            <person name="Mitsuda N."/>
            <person name="Ohme-Takagi M."/>
            <person name="Luo Y.B."/>
            <person name="Van de Peer Y."/>
            <person name="Liu Z.J."/>
        </authorList>
    </citation>
    <scope>NUCLEOTIDE SEQUENCE [LARGE SCALE GENOMIC DNA]</scope>
    <source>
        <tissue evidence="1">The whole plant</tissue>
    </source>
</reference>